<gene>
    <name evidence="1" type="ORF">KUV26_21945</name>
</gene>
<organism evidence="1 2">
    <name type="scientific">Leisingera daeponensis</name>
    <dbReference type="NCBI Taxonomy" id="405746"/>
    <lineage>
        <taxon>Bacteria</taxon>
        <taxon>Pseudomonadati</taxon>
        <taxon>Pseudomonadota</taxon>
        <taxon>Alphaproteobacteria</taxon>
        <taxon>Rhodobacterales</taxon>
        <taxon>Roseobacteraceae</taxon>
        <taxon>Leisingera</taxon>
    </lineage>
</organism>
<reference evidence="1 2" key="1">
    <citation type="submission" date="2021-06" db="EMBL/GenBank/DDBJ databases">
        <title>50 bacteria genomes isolated from Dapeng, Shenzhen, China.</title>
        <authorList>
            <person name="Zheng W."/>
            <person name="Yu S."/>
            <person name="Huang Y."/>
        </authorList>
    </citation>
    <scope>NUCLEOTIDE SEQUENCE [LARGE SCALE GENOMIC DNA]</scope>
    <source>
        <strain evidence="1 2">DP1N14-2</strain>
    </source>
</reference>
<dbReference type="Proteomes" id="UP000766629">
    <property type="component" value="Unassembled WGS sequence"/>
</dbReference>
<proteinExistence type="predicted"/>
<protein>
    <submittedName>
        <fullName evidence="1">Uncharacterized protein</fullName>
    </submittedName>
</protein>
<dbReference type="EMBL" id="JAHVJA010000018">
    <property type="protein sequence ID" value="MBY6142105.1"/>
    <property type="molecule type" value="Genomic_DNA"/>
</dbReference>
<keyword evidence="2" id="KW-1185">Reference proteome</keyword>
<accession>A0ABS7NLM3</accession>
<name>A0ABS7NLM3_9RHOB</name>
<sequence length="97" mass="10971">MKFKIAVDNRVRLSCLTCCSRFSAPRNLCWRFKFEGIAMQQAGRLFCVIQQSKMRKSTSGIVLSRGDFGNATTLDGLILGTEPETGNEITTYQTIWR</sequence>
<evidence type="ECO:0000313" key="2">
    <source>
        <dbReference type="Proteomes" id="UP000766629"/>
    </source>
</evidence>
<comment type="caution">
    <text evidence="1">The sequence shown here is derived from an EMBL/GenBank/DDBJ whole genome shotgun (WGS) entry which is preliminary data.</text>
</comment>
<evidence type="ECO:0000313" key="1">
    <source>
        <dbReference type="EMBL" id="MBY6142105.1"/>
    </source>
</evidence>
<dbReference type="RefSeq" id="WP_222510025.1">
    <property type="nucleotide sequence ID" value="NZ_JAHVJA010000018.1"/>
</dbReference>